<name>A0ABW1C6D1_9ACTN</name>
<accession>A0ABW1C6D1</accession>
<feature type="domain" description="CoA-binding" evidence="2">
    <location>
        <begin position="199"/>
        <end position="277"/>
    </location>
</feature>
<dbReference type="Pfam" id="PF02629">
    <property type="entry name" value="CoA_binding"/>
    <property type="match status" value="1"/>
</dbReference>
<reference evidence="4" key="1">
    <citation type="journal article" date="2019" name="Int. J. Syst. Evol. Microbiol.">
        <title>The Global Catalogue of Microorganisms (GCM) 10K type strain sequencing project: providing services to taxonomists for standard genome sequencing and annotation.</title>
        <authorList>
            <consortium name="The Broad Institute Genomics Platform"/>
            <consortium name="The Broad Institute Genome Sequencing Center for Infectious Disease"/>
            <person name="Wu L."/>
            <person name="Ma J."/>
        </authorList>
    </citation>
    <scope>NUCLEOTIDE SEQUENCE [LARGE SCALE GENOMIC DNA]</scope>
    <source>
        <strain evidence="4">CGMCC 4.7106</strain>
    </source>
</reference>
<protein>
    <submittedName>
        <fullName evidence="3">FdrA family protein</fullName>
    </submittedName>
</protein>
<evidence type="ECO:0000313" key="3">
    <source>
        <dbReference type="EMBL" id="MFC5820296.1"/>
    </source>
</evidence>
<comment type="caution">
    <text evidence="3">The sequence shown here is derived from an EMBL/GenBank/DDBJ whole genome shotgun (WGS) entry which is preliminary data.</text>
</comment>
<dbReference type="Proteomes" id="UP001596096">
    <property type="component" value="Unassembled WGS sequence"/>
</dbReference>
<organism evidence="3 4">
    <name type="scientific">Nonomuraea harbinensis</name>
    <dbReference type="NCBI Taxonomy" id="1286938"/>
    <lineage>
        <taxon>Bacteria</taxon>
        <taxon>Bacillati</taxon>
        <taxon>Actinomycetota</taxon>
        <taxon>Actinomycetes</taxon>
        <taxon>Streptosporangiales</taxon>
        <taxon>Streptosporangiaceae</taxon>
        <taxon>Nonomuraea</taxon>
    </lineage>
</organism>
<feature type="domain" description="ATP-citrate synthase/succinyl-CoA ligase C-terminal" evidence="1">
    <location>
        <begin position="350"/>
        <end position="502"/>
    </location>
</feature>
<dbReference type="PANTHER" id="PTHR11117">
    <property type="entry name" value="SUCCINYL-COA LIGASE SUBUNIT ALPHA"/>
    <property type="match status" value="1"/>
</dbReference>
<dbReference type="InterPro" id="IPR003781">
    <property type="entry name" value="CoA-bd"/>
</dbReference>
<evidence type="ECO:0000259" key="1">
    <source>
        <dbReference type="Pfam" id="PF00549"/>
    </source>
</evidence>
<gene>
    <name evidence="3" type="ORF">ACFPUY_34795</name>
</gene>
<sequence>MSTHDNLARVRVVRDTYLDSLRLLVATSVMAEQDGVTWAGAVMATPSGRENLEAEGFGAESVGQAGANDLVLAVRARDEAAAEAALAAGERAAFEDARAESGEAAAAAPRTVSGAVAQLPDASVAIVSVPGGYAALEAHHALSQGLHVLLFSDNVSLDEEAELKKRGNELGLLVMGPGAGTAVISGTGLGFANAVRRGPVGVVAAAGTGAQEVSALLDRWGVGVSHVIGVGGRDLSEAIGGRMAKAAVRALDEDPETEVILLVSKPPSEAVAHSVLEECGSTPAVAAFLGLSEMEPPSGVRMARTLEEGALTAARLAGKTPPAASEGLRAQVEERLGSLGDERRTVRGYYSGGTLCYEAQVIINELLGEVYSNEPLLPGNTVPAPPGANVLLDLGAEEYTVGRPHPMIDPGNRIRILRQEARDPEVAVVLLDVVLGYGSHEDPAGQLAPVLGEIMADGGPQVVAYVLGSDTDPQGYARQRATLEGIGCLVTETAARAAYTAAAIASRRPELTESHR</sequence>
<evidence type="ECO:0000259" key="2">
    <source>
        <dbReference type="Pfam" id="PF02629"/>
    </source>
</evidence>
<keyword evidence="4" id="KW-1185">Reference proteome</keyword>
<evidence type="ECO:0000313" key="4">
    <source>
        <dbReference type="Proteomes" id="UP001596096"/>
    </source>
</evidence>
<dbReference type="PANTHER" id="PTHR11117:SF24">
    <property type="entry name" value="PROTEIN FDRA"/>
    <property type="match status" value="1"/>
</dbReference>
<dbReference type="Pfam" id="PF00549">
    <property type="entry name" value="Ligase_CoA"/>
    <property type="match status" value="1"/>
</dbReference>
<dbReference type="EMBL" id="JBHSNW010000024">
    <property type="protein sequence ID" value="MFC5820296.1"/>
    <property type="molecule type" value="Genomic_DNA"/>
</dbReference>
<dbReference type="RefSeq" id="WP_219545515.1">
    <property type="nucleotide sequence ID" value="NZ_JAHKRN010000016.1"/>
</dbReference>
<dbReference type="InterPro" id="IPR005811">
    <property type="entry name" value="SUCC_ACL_C"/>
</dbReference>
<proteinExistence type="predicted"/>